<evidence type="ECO:0000256" key="2">
    <source>
        <dbReference type="ARBA" id="ARBA00023002"/>
    </source>
</evidence>
<keyword evidence="5" id="KW-1185">Reference proteome</keyword>
<dbReference type="InterPro" id="IPR036291">
    <property type="entry name" value="NAD(P)-bd_dom_sf"/>
</dbReference>
<organism evidence="4 5">
    <name type="scientific">Rhodotorula taiwanensis</name>
    <dbReference type="NCBI Taxonomy" id="741276"/>
    <lineage>
        <taxon>Eukaryota</taxon>
        <taxon>Fungi</taxon>
        <taxon>Dikarya</taxon>
        <taxon>Basidiomycota</taxon>
        <taxon>Pucciniomycotina</taxon>
        <taxon>Microbotryomycetes</taxon>
        <taxon>Sporidiobolales</taxon>
        <taxon>Sporidiobolaceae</taxon>
        <taxon>Rhodotorula</taxon>
    </lineage>
</organism>
<dbReference type="GO" id="GO:0016616">
    <property type="term" value="F:oxidoreductase activity, acting on the CH-OH group of donors, NAD or NADP as acceptor"/>
    <property type="evidence" value="ECO:0007669"/>
    <property type="project" value="InterPro"/>
</dbReference>
<dbReference type="SUPFAM" id="SSF51735">
    <property type="entry name" value="NAD(P)-binding Rossmann-fold domains"/>
    <property type="match status" value="1"/>
</dbReference>
<evidence type="ECO:0000313" key="5">
    <source>
        <dbReference type="Proteomes" id="UP000237144"/>
    </source>
</evidence>
<sequence length="450" mass="49625">MGPSGFSYDLQHCSSSSSGQRTDLLVRHGARSEGFLGHRLIELLVERYPQANIASLDIVQRHFPEKKQWTFYSADLTSLESLTAAFTQHGADVVFHTASPWTGSGEEVCEKVNVQGTKTIVEACVQNNVGRLVFTSSAGTVYDGIDLINVDERMPFPKHPIDAYNETKAKAEQIVLEANGKDGLLTVAIRPAGIFGPGDRQAVPGVMEVLKTGKTKFQVGSNENLFDWTYVDNVVHAHLLAAEKLADSVPLSVLDERQLPISLSVSRRQLPTSTFRPASLLEREQKLNPSFENVTEPDSPLPAIRNRYDPFANVNIEQACGERGVDREKETVAVAGQAYFVTNGEPIAFWDFPRAVWHEYNGHVAPWVLPLPAPVGLMIAGLAESVMKLMGKTPNMTQGKIVYSTVNRFYNIEKARRILGYEPIVGFEEGVKRAVAWYKANEASAQPTKA</sequence>
<evidence type="ECO:0000259" key="3">
    <source>
        <dbReference type="Pfam" id="PF01073"/>
    </source>
</evidence>
<evidence type="ECO:0000313" key="4">
    <source>
        <dbReference type="EMBL" id="POY75260.1"/>
    </source>
</evidence>
<keyword evidence="2" id="KW-0560">Oxidoreductase</keyword>
<dbReference type="EMBL" id="PJQD01000018">
    <property type="protein sequence ID" value="POY75260.1"/>
    <property type="molecule type" value="Genomic_DNA"/>
</dbReference>
<dbReference type="Proteomes" id="UP000237144">
    <property type="component" value="Unassembled WGS sequence"/>
</dbReference>
<protein>
    <recommendedName>
        <fullName evidence="3">3-beta hydroxysteroid dehydrogenase/isomerase domain-containing protein</fullName>
    </recommendedName>
</protein>
<dbReference type="Gene3D" id="3.40.50.720">
    <property type="entry name" value="NAD(P)-binding Rossmann-like Domain"/>
    <property type="match status" value="2"/>
</dbReference>
<dbReference type="STRING" id="741276.A0A2S5BER9"/>
<dbReference type="InterPro" id="IPR002225">
    <property type="entry name" value="3Beta_OHSteriod_DH/Estase"/>
</dbReference>
<dbReference type="Pfam" id="PF01073">
    <property type="entry name" value="3Beta_HSD"/>
    <property type="match status" value="1"/>
</dbReference>
<proteinExistence type="inferred from homology"/>
<comment type="caution">
    <text evidence="4">The sequence shown here is derived from an EMBL/GenBank/DDBJ whole genome shotgun (WGS) entry which is preliminary data.</text>
</comment>
<feature type="domain" description="3-beta hydroxysteroid dehydrogenase/isomerase" evidence="3">
    <location>
        <begin position="33"/>
        <end position="251"/>
    </location>
</feature>
<dbReference type="AlphaFoldDB" id="A0A2S5BER9"/>
<dbReference type="PANTHER" id="PTHR43245:SF51">
    <property type="entry name" value="SHORT CHAIN DEHYDROGENASE_REDUCTASE FAMILY 42E, MEMBER 2"/>
    <property type="match status" value="1"/>
</dbReference>
<name>A0A2S5BER9_9BASI</name>
<dbReference type="PANTHER" id="PTHR43245">
    <property type="entry name" value="BIFUNCTIONAL POLYMYXIN RESISTANCE PROTEIN ARNA"/>
    <property type="match status" value="1"/>
</dbReference>
<dbReference type="InterPro" id="IPR050177">
    <property type="entry name" value="Lipid_A_modif_metabolic_enz"/>
</dbReference>
<dbReference type="GO" id="GO:0006694">
    <property type="term" value="P:steroid biosynthetic process"/>
    <property type="evidence" value="ECO:0007669"/>
    <property type="project" value="InterPro"/>
</dbReference>
<gene>
    <name evidence="4" type="ORF">BMF94_1630</name>
</gene>
<dbReference type="OrthoDB" id="10058185at2759"/>
<accession>A0A2S5BER9</accession>
<evidence type="ECO:0000256" key="1">
    <source>
        <dbReference type="ARBA" id="ARBA00009219"/>
    </source>
</evidence>
<reference evidence="4 5" key="1">
    <citation type="journal article" date="2018" name="Front. Microbiol.">
        <title>Prospects for Fungal Bioremediation of Acidic Radioactive Waste Sites: Characterization and Genome Sequence of Rhodotorula taiwanensis MD1149.</title>
        <authorList>
            <person name="Tkavc R."/>
            <person name="Matrosova V.Y."/>
            <person name="Grichenko O.E."/>
            <person name="Gostincar C."/>
            <person name="Volpe R.P."/>
            <person name="Klimenkova P."/>
            <person name="Gaidamakova E.K."/>
            <person name="Zhou C.E."/>
            <person name="Stewart B.J."/>
            <person name="Lyman M.G."/>
            <person name="Malfatti S.A."/>
            <person name="Rubinfeld B."/>
            <person name="Courtot M."/>
            <person name="Singh J."/>
            <person name="Dalgard C.L."/>
            <person name="Hamilton T."/>
            <person name="Frey K.G."/>
            <person name="Gunde-Cimerman N."/>
            <person name="Dugan L."/>
            <person name="Daly M.J."/>
        </authorList>
    </citation>
    <scope>NUCLEOTIDE SEQUENCE [LARGE SCALE GENOMIC DNA]</scope>
    <source>
        <strain evidence="4 5">MD1149</strain>
    </source>
</reference>
<comment type="similarity">
    <text evidence="1">Belongs to the 3-beta-HSD family.</text>
</comment>